<dbReference type="AlphaFoldDB" id="Q0WMG9"/>
<evidence type="ECO:0000259" key="1">
    <source>
        <dbReference type="PROSITE" id="PS50878"/>
    </source>
</evidence>
<feature type="domain" description="Reverse transcriptase" evidence="1">
    <location>
        <begin position="352"/>
        <end position="629"/>
    </location>
</feature>
<dbReference type="InterPro" id="IPR036691">
    <property type="entry name" value="Endo/exonu/phosph_ase_sf"/>
</dbReference>
<dbReference type="PROSITE" id="PS50878">
    <property type="entry name" value="RT_POL"/>
    <property type="match status" value="1"/>
</dbReference>
<dbReference type="InterPro" id="IPR000477">
    <property type="entry name" value="RT_dom"/>
</dbReference>
<dbReference type="Pfam" id="PF13966">
    <property type="entry name" value="zf-RVT"/>
    <property type="match status" value="1"/>
</dbReference>
<reference evidence="2" key="1">
    <citation type="submission" date="2006-07" db="EMBL/GenBank/DDBJ databases">
        <title>Large-scale analysis of RIKEN Arabidopsis full-length (RAFL) cDNAs.</title>
        <authorList>
            <person name="Totoki Y."/>
            <person name="Seki M."/>
            <person name="Ishida J."/>
            <person name="Nakajima M."/>
            <person name="Enju A."/>
            <person name="Morosawa T."/>
            <person name="Kamiya A."/>
            <person name="Narusaka M."/>
            <person name="Shin-i T."/>
            <person name="Nakagawa M."/>
            <person name="Sakamoto N."/>
            <person name="Oishi K."/>
            <person name="Kohara Y."/>
            <person name="Kobayashi M."/>
            <person name="Toyoda A."/>
            <person name="Sakaki Y."/>
            <person name="Sakurai T."/>
            <person name="Iida K."/>
            <person name="Akiyama K."/>
            <person name="Satou M."/>
            <person name="Toyoda T."/>
            <person name="Konagaya A."/>
            <person name="Carninci P."/>
            <person name="Kawai J."/>
            <person name="Hayashizaki Y."/>
            <person name="Shinozaki K."/>
        </authorList>
    </citation>
    <scope>NUCLEOTIDE SEQUENCE</scope>
</reference>
<dbReference type="ExpressionAtlas" id="Q0WMG9">
    <property type="expression patterns" value="baseline and differential"/>
</dbReference>
<dbReference type="SUPFAM" id="SSF56219">
    <property type="entry name" value="DNase I-like"/>
    <property type="match status" value="1"/>
</dbReference>
<protein>
    <recommendedName>
        <fullName evidence="1">Reverse transcriptase domain-containing protein</fullName>
    </recommendedName>
</protein>
<accession>Q0WMG9</accession>
<dbReference type="InterPro" id="IPR026960">
    <property type="entry name" value="RVT-Znf"/>
</dbReference>
<name>Q0WMG9_ARATH</name>
<dbReference type="PANTHER" id="PTHR33116:SF80">
    <property type="entry name" value="REVERSE TRANSCRIPTASE ZINC-BINDING DOMAIN-CONTAINING PROTEIN"/>
    <property type="match status" value="1"/>
</dbReference>
<dbReference type="EMBL" id="AK229858">
    <property type="protein sequence ID" value="BAF01687.1"/>
    <property type="molecule type" value="mRNA"/>
</dbReference>
<dbReference type="Pfam" id="PF00078">
    <property type="entry name" value="RVT_1"/>
    <property type="match status" value="1"/>
</dbReference>
<evidence type="ECO:0000313" key="2">
    <source>
        <dbReference type="EMBL" id="BAF01687.1"/>
    </source>
</evidence>
<dbReference type="CDD" id="cd01650">
    <property type="entry name" value="RT_nLTR_like"/>
    <property type="match status" value="1"/>
</dbReference>
<dbReference type="SUPFAM" id="SSF56672">
    <property type="entry name" value="DNA/RNA polymerases"/>
    <property type="match status" value="1"/>
</dbReference>
<dbReference type="PANTHER" id="PTHR33116">
    <property type="entry name" value="REVERSE TRANSCRIPTASE ZINC-BINDING DOMAIN-CONTAINING PROTEIN-RELATED-RELATED"/>
    <property type="match status" value="1"/>
</dbReference>
<dbReference type="Gene3D" id="3.60.10.10">
    <property type="entry name" value="Endonuclease/exonuclease/phosphatase"/>
    <property type="match status" value="1"/>
</dbReference>
<proteinExistence type="evidence at transcript level"/>
<organism evidence="2">
    <name type="scientific">Arabidopsis thaliana</name>
    <name type="common">Mouse-ear cress</name>
    <dbReference type="NCBI Taxonomy" id="3702"/>
    <lineage>
        <taxon>Eukaryota</taxon>
        <taxon>Viridiplantae</taxon>
        <taxon>Streptophyta</taxon>
        <taxon>Embryophyta</taxon>
        <taxon>Tracheophyta</taxon>
        <taxon>Spermatophyta</taxon>
        <taxon>Magnoliopsida</taxon>
        <taxon>eudicotyledons</taxon>
        <taxon>Gunneridae</taxon>
        <taxon>Pentapetalae</taxon>
        <taxon>rosids</taxon>
        <taxon>malvids</taxon>
        <taxon>Brassicales</taxon>
        <taxon>Brassicaceae</taxon>
        <taxon>Camelineae</taxon>
        <taxon>Arabidopsis</taxon>
    </lineage>
</organism>
<sequence length="1072" mass="122066">MLGDFNQVLLPQEHSNPPSLNIDRRMRDFGSCLSEMELSDLVFKGNSFTWWNKSSIRPIAKKLDRILANDSWCNLYPSSHGLFGNLDFSDHVSCGVVLEANGISAKRPFKFFNFLLKNEDFLNVVMDNWFSTNVVGSSMYRVSKKLKAMKKPIKDFSRLNYSGIELRTKEAHELLITCQNLTLANPSVSNAALELEAQRKWVLLSCAEESFFHQRSRVSWFAEGDSNTHYFHRMVDSRKSFNTINSLVDSNGLLIDSQQGILDHCVTYYERLLGSIESPFSMEQEDMNLLLTYRCSQDQCSELEKSFTDDEIKAAFKSLPRNKTSGPDGYSVEFFRDTWSIIGPEVLAAIHEFFDSGQLLKQWNATTLVLIPKTSNACTISEFRPISCLNTLYKVISKLLTSRLQGLLSAVIGHSQSAFLPGRSLAENVLLATEMVHGYNRLNISPRGMLKVDLKKAFDSVKWEFVTAALRALAIPERYINWIHQCITTPSFTISVNGATGGFFRSTKGLRQGDPLSPYLFVLAMEVFSKLLYSRYDSGYIHYHPKAGDLSISHLMFADDVMIFFDGGSSSMHGICETLDDFADWSGLKVNKDKSQLFQAGLDLSERITSAAYGFPAGTFPIRYLGLPLMCRKLRIADYGPLLEKLSARLRSWVSKALSFAGRTQLISSVIFGLINFWMSTFLLPKGCIKKIESLCSKFLWAGSIDGRKSSKVSWVDCCLPKSEGGLGFRSFGEWNKTLLLRLIWVLFDRDTSLWAQWQRHHRLGHASFWQVNALQTDPWTWKMLLNLRPLAEKFIKAKVGNGGTVSFWFDCWTSLGPLIKYLGDVGSRPLRIPFSAKVADAIDGSGWRLPLSRSLTADSILSHLASLPPPSPLMVSDSYSWCVDDVDCQGFSAAKTWEVLRPRRPVKRWARSVWFKGAVPKHAFNFWTAQLNRLPTRQRLVSWGLVSSAECCLCSFDTETRDHLLLLCDFSSQVWRMVFLRLCPRQRLLCTWAELLSWTRQSTAAAPSLLRKVVAQLVVYNLWRQRNLVLHSSLRVSCSVVFRLVDRELRNVILSRRHKRRWRELLLLWIR</sequence>
<dbReference type="InterPro" id="IPR043502">
    <property type="entry name" value="DNA/RNA_pol_sf"/>
</dbReference>